<dbReference type="SUPFAM" id="SSF110857">
    <property type="entry name" value="Gamma-glutamyl cyclotransferase-like"/>
    <property type="match status" value="1"/>
</dbReference>
<dbReference type="InterPro" id="IPR009288">
    <property type="entry name" value="AIG2-like_dom"/>
</dbReference>
<name>A0AAD4MA82_9AGAM</name>
<feature type="domain" description="Gamma-glutamylcyclotransferase AIG2-like" evidence="4">
    <location>
        <begin position="5"/>
        <end position="95"/>
    </location>
</feature>
<evidence type="ECO:0000313" key="6">
    <source>
        <dbReference type="Proteomes" id="UP001203297"/>
    </source>
</evidence>
<dbReference type="Pfam" id="PF06094">
    <property type="entry name" value="GGACT"/>
    <property type="match status" value="1"/>
</dbReference>
<evidence type="ECO:0000256" key="1">
    <source>
        <dbReference type="ARBA" id="ARBA00008861"/>
    </source>
</evidence>
<reference evidence="5" key="1">
    <citation type="journal article" date="2022" name="New Phytol.">
        <title>Evolutionary transition to the ectomycorrhizal habit in the genomes of a hyperdiverse lineage of mushroom-forming fungi.</title>
        <authorList>
            <person name="Looney B."/>
            <person name="Miyauchi S."/>
            <person name="Morin E."/>
            <person name="Drula E."/>
            <person name="Courty P.E."/>
            <person name="Kohler A."/>
            <person name="Kuo A."/>
            <person name="LaButti K."/>
            <person name="Pangilinan J."/>
            <person name="Lipzen A."/>
            <person name="Riley R."/>
            <person name="Andreopoulos W."/>
            <person name="He G."/>
            <person name="Johnson J."/>
            <person name="Nolan M."/>
            <person name="Tritt A."/>
            <person name="Barry K.W."/>
            <person name="Grigoriev I.V."/>
            <person name="Nagy L.G."/>
            <person name="Hibbett D."/>
            <person name="Henrissat B."/>
            <person name="Matheny P.B."/>
            <person name="Labbe J."/>
            <person name="Martin F.M."/>
        </authorList>
    </citation>
    <scope>NUCLEOTIDE SEQUENCE</scope>
    <source>
        <strain evidence="5">BPL690</strain>
    </source>
</reference>
<evidence type="ECO:0000259" key="4">
    <source>
        <dbReference type="Pfam" id="PF06094"/>
    </source>
</evidence>
<comment type="caution">
    <text evidence="5">The sequence shown here is derived from an EMBL/GenBank/DDBJ whole genome shotgun (WGS) entry which is preliminary data.</text>
</comment>
<dbReference type="Gene3D" id="3.10.490.10">
    <property type="entry name" value="Gamma-glutamyl cyclotransferase-like"/>
    <property type="match status" value="1"/>
</dbReference>
<dbReference type="GO" id="GO:0016740">
    <property type="term" value="F:transferase activity"/>
    <property type="evidence" value="ECO:0007669"/>
    <property type="project" value="UniProtKB-KW"/>
</dbReference>
<dbReference type="CDD" id="cd06661">
    <property type="entry name" value="GGCT_like"/>
    <property type="match status" value="1"/>
</dbReference>
<comment type="similarity">
    <text evidence="1">Belongs to the gamma-glutamylcyclotransferase family.</text>
</comment>
<dbReference type="InterPro" id="IPR036568">
    <property type="entry name" value="GGCT-like_sf"/>
</dbReference>
<evidence type="ECO:0000256" key="3">
    <source>
        <dbReference type="ARBA" id="ARBA00030602"/>
    </source>
</evidence>
<evidence type="ECO:0000313" key="5">
    <source>
        <dbReference type="EMBL" id="KAI0306310.1"/>
    </source>
</evidence>
<organism evidence="5 6">
    <name type="scientific">Multifurca ochricompacta</name>
    <dbReference type="NCBI Taxonomy" id="376703"/>
    <lineage>
        <taxon>Eukaryota</taxon>
        <taxon>Fungi</taxon>
        <taxon>Dikarya</taxon>
        <taxon>Basidiomycota</taxon>
        <taxon>Agaricomycotina</taxon>
        <taxon>Agaricomycetes</taxon>
        <taxon>Russulales</taxon>
        <taxon>Russulaceae</taxon>
        <taxon>Multifurca</taxon>
    </lineage>
</organism>
<dbReference type="InterPro" id="IPR045038">
    <property type="entry name" value="AIG2-like"/>
</dbReference>
<keyword evidence="2" id="KW-0808">Transferase</keyword>
<dbReference type="InterPro" id="IPR013024">
    <property type="entry name" value="GGCT-like"/>
</dbReference>
<dbReference type="Proteomes" id="UP001203297">
    <property type="component" value="Unassembled WGS sequence"/>
</dbReference>
<dbReference type="PANTHER" id="PTHR31544">
    <property type="entry name" value="AIG2-LIKE PROTEIN D"/>
    <property type="match status" value="1"/>
</dbReference>
<dbReference type="AlphaFoldDB" id="A0AAD4MA82"/>
<dbReference type="EMBL" id="WTXG01000003">
    <property type="protein sequence ID" value="KAI0306310.1"/>
    <property type="molecule type" value="Genomic_DNA"/>
</dbReference>
<evidence type="ECO:0000256" key="2">
    <source>
        <dbReference type="ARBA" id="ARBA00022679"/>
    </source>
</evidence>
<dbReference type="PANTHER" id="PTHR31544:SF2">
    <property type="entry name" value="AIG2-LIKE PROTEIN D"/>
    <property type="match status" value="1"/>
</dbReference>
<gene>
    <name evidence="5" type="ORF">B0F90DRAFT_1808046</name>
</gene>
<protein>
    <recommendedName>
        <fullName evidence="3">Putative gamma-glutamylcyclotransferase</fullName>
    </recommendedName>
</protein>
<proteinExistence type="inferred from homology"/>
<accession>A0AAD4MA82</accession>
<keyword evidence="6" id="KW-1185">Reference proteome</keyword>
<sequence>MTSGFFYGTLMHPKILKRVLNNDASHLSICPAILTGYTRHKIKIADYPAILPYERSRKLFERELTPEDKSVRGTLVNGLTNRDVALLDIFEGNAPKFTYFVAQRFWEQEYIRSGVFVHPLSPFTPVPADAETSDAIEGNLIPADLPPLPSANELAHTIPAQTYVWCQDDDDLDKELWSFEEFVRNNAWKWIDEGKKDEEHYGEVDRVQERLRGEIIPDRI</sequence>